<dbReference type="EMBL" id="BMAW01027262">
    <property type="protein sequence ID" value="GFU01362.1"/>
    <property type="molecule type" value="Genomic_DNA"/>
</dbReference>
<dbReference type="GO" id="GO:0022857">
    <property type="term" value="F:transmembrane transporter activity"/>
    <property type="evidence" value="ECO:0007669"/>
    <property type="project" value="InterPro"/>
</dbReference>
<organism evidence="7 8">
    <name type="scientific">Nephila pilipes</name>
    <name type="common">Giant wood spider</name>
    <name type="synonym">Nephila maculata</name>
    <dbReference type="NCBI Taxonomy" id="299642"/>
    <lineage>
        <taxon>Eukaryota</taxon>
        <taxon>Metazoa</taxon>
        <taxon>Ecdysozoa</taxon>
        <taxon>Arthropoda</taxon>
        <taxon>Chelicerata</taxon>
        <taxon>Arachnida</taxon>
        <taxon>Araneae</taxon>
        <taxon>Araneomorphae</taxon>
        <taxon>Entelegynae</taxon>
        <taxon>Araneoidea</taxon>
        <taxon>Nephilidae</taxon>
        <taxon>Nephila</taxon>
    </lineage>
</organism>
<comment type="caution">
    <text evidence="7">The sequence shown here is derived from an EMBL/GenBank/DDBJ whole genome shotgun (WGS) entry which is preliminary data.</text>
</comment>
<name>A0A8X6UBS5_NEPPI</name>
<dbReference type="GO" id="GO:0016020">
    <property type="term" value="C:membrane"/>
    <property type="evidence" value="ECO:0007669"/>
    <property type="project" value="UniProtKB-SubCell"/>
</dbReference>
<protein>
    <submittedName>
        <fullName evidence="7">Inorganic phosphate cotransporter</fullName>
    </submittedName>
</protein>
<feature type="transmembrane region" description="Helical" evidence="5">
    <location>
        <begin position="97"/>
        <end position="120"/>
    </location>
</feature>
<dbReference type="Pfam" id="PF07690">
    <property type="entry name" value="MFS_1"/>
    <property type="match status" value="1"/>
</dbReference>
<proteinExistence type="predicted"/>
<dbReference type="InterPro" id="IPR011701">
    <property type="entry name" value="MFS"/>
</dbReference>
<accession>A0A8X6UBS5</accession>
<dbReference type="PROSITE" id="PS50850">
    <property type="entry name" value="MFS"/>
    <property type="match status" value="1"/>
</dbReference>
<keyword evidence="2 5" id="KW-0812">Transmembrane</keyword>
<evidence type="ECO:0000256" key="3">
    <source>
        <dbReference type="ARBA" id="ARBA00022989"/>
    </source>
</evidence>
<evidence type="ECO:0000259" key="6">
    <source>
        <dbReference type="PROSITE" id="PS50850"/>
    </source>
</evidence>
<evidence type="ECO:0000256" key="2">
    <source>
        <dbReference type="ARBA" id="ARBA00022692"/>
    </source>
</evidence>
<feature type="transmembrane region" description="Helical" evidence="5">
    <location>
        <begin position="188"/>
        <end position="208"/>
    </location>
</feature>
<dbReference type="Proteomes" id="UP000887013">
    <property type="component" value="Unassembled WGS sequence"/>
</dbReference>
<gene>
    <name evidence="7" type="primary">Picot_2</name>
    <name evidence="7" type="ORF">NPIL_357981</name>
</gene>
<feature type="transmembrane region" description="Helical" evidence="5">
    <location>
        <begin position="12"/>
        <end position="30"/>
    </location>
</feature>
<dbReference type="AlphaFoldDB" id="A0A8X6UBS5"/>
<dbReference type="PANTHER" id="PTHR11662:SF399">
    <property type="entry name" value="FI19708P1-RELATED"/>
    <property type="match status" value="1"/>
</dbReference>
<evidence type="ECO:0000256" key="4">
    <source>
        <dbReference type="ARBA" id="ARBA00023136"/>
    </source>
</evidence>
<evidence type="ECO:0000256" key="1">
    <source>
        <dbReference type="ARBA" id="ARBA00004141"/>
    </source>
</evidence>
<feature type="transmembrane region" description="Helical" evidence="5">
    <location>
        <begin position="132"/>
        <end position="150"/>
    </location>
</feature>
<evidence type="ECO:0000313" key="8">
    <source>
        <dbReference type="Proteomes" id="UP000887013"/>
    </source>
</evidence>
<keyword evidence="3 5" id="KW-1133">Transmembrane helix</keyword>
<dbReference type="Gene3D" id="1.20.1250.20">
    <property type="entry name" value="MFS general substrate transporter like domains"/>
    <property type="match status" value="1"/>
</dbReference>
<feature type="transmembrane region" description="Helical" evidence="5">
    <location>
        <begin position="37"/>
        <end position="55"/>
    </location>
</feature>
<dbReference type="InterPro" id="IPR020846">
    <property type="entry name" value="MFS_dom"/>
</dbReference>
<sequence>MDWNSKQQGYVLGISFLGFILTQVIAGKIADAIGAKSPLIVSNIVMGACTLISPFTAWWNFYALLTVQFIRGLSQGFVTPALYRLMSDWYPKNERGFLSTLVVCGYAFGVVISGIVTGWLCDVPHLGWPSGFYFWGTFTLGTAILLQFILHESPQTHPSITEAELKYITEGQDNKMLEKRPQTPWKKIFTSVPCYAYFYGLFGHYWAISYFLSVHPTFMGTILHFPMTEVSK</sequence>
<evidence type="ECO:0000313" key="7">
    <source>
        <dbReference type="EMBL" id="GFU01362.1"/>
    </source>
</evidence>
<reference evidence="7" key="1">
    <citation type="submission" date="2020-08" db="EMBL/GenBank/DDBJ databases">
        <title>Multicomponent nature underlies the extraordinary mechanical properties of spider dragline silk.</title>
        <authorList>
            <person name="Kono N."/>
            <person name="Nakamura H."/>
            <person name="Mori M."/>
            <person name="Yoshida Y."/>
            <person name="Ohtoshi R."/>
            <person name="Malay A.D."/>
            <person name="Moran D.A.P."/>
            <person name="Tomita M."/>
            <person name="Numata K."/>
            <person name="Arakawa K."/>
        </authorList>
    </citation>
    <scope>NUCLEOTIDE SEQUENCE</scope>
</reference>
<feature type="domain" description="Major facilitator superfamily (MFS) profile" evidence="6">
    <location>
        <begin position="1"/>
        <end position="232"/>
    </location>
</feature>
<keyword evidence="8" id="KW-1185">Reference proteome</keyword>
<dbReference type="InterPro" id="IPR036259">
    <property type="entry name" value="MFS_trans_sf"/>
</dbReference>
<dbReference type="SUPFAM" id="SSF103473">
    <property type="entry name" value="MFS general substrate transporter"/>
    <property type="match status" value="1"/>
</dbReference>
<keyword evidence="4 5" id="KW-0472">Membrane</keyword>
<dbReference type="InterPro" id="IPR050382">
    <property type="entry name" value="MFS_Na/Anion_cotransporter"/>
</dbReference>
<comment type="subcellular location">
    <subcellularLocation>
        <location evidence="1">Membrane</location>
        <topology evidence="1">Multi-pass membrane protein</topology>
    </subcellularLocation>
</comment>
<dbReference type="GO" id="GO:0006820">
    <property type="term" value="P:monoatomic anion transport"/>
    <property type="evidence" value="ECO:0007669"/>
    <property type="project" value="TreeGrafter"/>
</dbReference>
<dbReference type="PANTHER" id="PTHR11662">
    <property type="entry name" value="SOLUTE CARRIER FAMILY 17"/>
    <property type="match status" value="1"/>
</dbReference>
<evidence type="ECO:0000256" key="5">
    <source>
        <dbReference type="SAM" id="Phobius"/>
    </source>
</evidence>
<dbReference type="OrthoDB" id="2985014at2759"/>